<accession>A0ACB6QE79</accession>
<reference evidence="1" key="1">
    <citation type="journal article" date="2020" name="Stud. Mycol.">
        <title>101 Dothideomycetes genomes: a test case for predicting lifestyles and emergence of pathogens.</title>
        <authorList>
            <person name="Haridas S."/>
            <person name="Albert R."/>
            <person name="Binder M."/>
            <person name="Bloem J."/>
            <person name="Labutti K."/>
            <person name="Salamov A."/>
            <person name="Andreopoulos B."/>
            <person name="Baker S."/>
            <person name="Barry K."/>
            <person name="Bills G."/>
            <person name="Bluhm B."/>
            <person name="Cannon C."/>
            <person name="Castanera R."/>
            <person name="Culley D."/>
            <person name="Daum C."/>
            <person name="Ezra D."/>
            <person name="Gonzalez J."/>
            <person name="Henrissat B."/>
            <person name="Kuo A."/>
            <person name="Liang C."/>
            <person name="Lipzen A."/>
            <person name="Lutzoni F."/>
            <person name="Magnuson J."/>
            <person name="Mondo S."/>
            <person name="Nolan M."/>
            <person name="Ohm R."/>
            <person name="Pangilinan J."/>
            <person name="Park H.-J."/>
            <person name="Ramirez L."/>
            <person name="Alfaro M."/>
            <person name="Sun H."/>
            <person name="Tritt A."/>
            <person name="Yoshinaga Y."/>
            <person name="Zwiers L.-H."/>
            <person name="Turgeon B."/>
            <person name="Goodwin S."/>
            <person name="Spatafora J."/>
            <person name="Crous P."/>
            <person name="Grigoriev I."/>
        </authorList>
    </citation>
    <scope>NUCLEOTIDE SEQUENCE</scope>
    <source>
        <strain evidence="1">ATCC 200398</strain>
    </source>
</reference>
<gene>
    <name evidence="1" type="ORF">BDR25DRAFT_346269</name>
</gene>
<proteinExistence type="predicted"/>
<protein>
    <submittedName>
        <fullName evidence="1">Glutamyl-tRNA synthetase</fullName>
    </submittedName>
</protein>
<comment type="caution">
    <text evidence="1">The sequence shown here is derived from an EMBL/GenBank/DDBJ whole genome shotgun (WGS) entry which is preliminary data.</text>
</comment>
<name>A0ACB6QE79_9PLEO</name>
<evidence type="ECO:0000313" key="1">
    <source>
        <dbReference type="EMBL" id="KAF2465165.1"/>
    </source>
</evidence>
<organism evidence="1 2">
    <name type="scientific">Lindgomyces ingoldianus</name>
    <dbReference type="NCBI Taxonomy" id="673940"/>
    <lineage>
        <taxon>Eukaryota</taxon>
        <taxon>Fungi</taxon>
        <taxon>Dikarya</taxon>
        <taxon>Ascomycota</taxon>
        <taxon>Pezizomycotina</taxon>
        <taxon>Dothideomycetes</taxon>
        <taxon>Pleosporomycetidae</taxon>
        <taxon>Pleosporales</taxon>
        <taxon>Lindgomycetaceae</taxon>
        <taxon>Lindgomyces</taxon>
    </lineage>
</organism>
<dbReference type="EMBL" id="MU003531">
    <property type="protein sequence ID" value="KAF2465165.1"/>
    <property type="molecule type" value="Genomic_DNA"/>
</dbReference>
<sequence length="661" mass="75605">MEAQLIDQTTEWQDRAQYMTAPNLRAIEPALAELDSHLTLRTYIVGYTLTDADTTVWKTIRENRVAYAYVKQNLMPNLCRWFRYIEEAYPQQTALPTRGKGGDDGKANNGKKADDGANYGIGLQDIGDGTGIVTRFPPEPSGYLHIGHAKAALLNDYFAHEEYKGTLLLRFDDTNPLKEKEEFQDAIIEDLALMGVKADKLSYTSDYFQELYDFCVQMIKDGNAYADDTLQEKMRQERMDGIPSERRNSSVEDNLARFEEMKMATDEGIRWCIRAKISVDDPNKAMRDPVIYRCSPEVHHRTGDKWKIYPTYDFCCPIIDAIEGVTHALRTTEYNDRDAQYQWMLKALKLRHVYNWGFARMNFIRTLLSKRKLTRVVNEGVVWGWDDPRMPTVRGVRRRGVTIPALREFILKQGPSKNIVNLDWSTFWATNKKHIDPIAARYTAIAEEAKVPVTIMGAREGIITEEKDKHAKYTNLGKKKVVFSSSVLLEQADAASFAQDEEITLMNWGNAIVRKINHSTNPLAQPAGIKTVTSLELELHLEGDFKKTSKKVTWLSVDQNLIPVELVDFDYLITKDKLEPEDNLEDFLNKETEFRTKCVADCNVAELKVDDIIQFDRKGYFRIDKASAHGEPAVAFQIPTGKTFYANDLFKTLVLLNMHIA</sequence>
<dbReference type="Proteomes" id="UP000799755">
    <property type="component" value="Unassembled WGS sequence"/>
</dbReference>
<keyword evidence="2" id="KW-1185">Reference proteome</keyword>
<evidence type="ECO:0000313" key="2">
    <source>
        <dbReference type="Proteomes" id="UP000799755"/>
    </source>
</evidence>